<dbReference type="Proteomes" id="UP000181917">
    <property type="component" value="Unassembled WGS sequence"/>
</dbReference>
<proteinExistence type="predicted"/>
<organism evidence="2 3">
    <name type="scientific">Crystallibacter crystallopoietes</name>
    <dbReference type="NCBI Taxonomy" id="37928"/>
    <lineage>
        <taxon>Bacteria</taxon>
        <taxon>Bacillati</taxon>
        <taxon>Actinomycetota</taxon>
        <taxon>Actinomycetes</taxon>
        <taxon>Micrococcales</taxon>
        <taxon>Micrococcaceae</taxon>
        <taxon>Crystallibacter</taxon>
    </lineage>
</organism>
<evidence type="ECO:0000256" key="1">
    <source>
        <dbReference type="SAM" id="SignalP"/>
    </source>
</evidence>
<evidence type="ECO:0000313" key="2">
    <source>
        <dbReference type="EMBL" id="SDQ38220.1"/>
    </source>
</evidence>
<accession>A0A1H1AF50</accession>
<keyword evidence="3" id="KW-1185">Reference proteome</keyword>
<feature type="signal peptide" evidence="1">
    <location>
        <begin position="1"/>
        <end position="32"/>
    </location>
</feature>
<dbReference type="EMBL" id="FNKH01000002">
    <property type="protein sequence ID" value="SDQ38220.1"/>
    <property type="molecule type" value="Genomic_DNA"/>
</dbReference>
<keyword evidence="1" id="KW-0732">Signal</keyword>
<dbReference type="AlphaFoldDB" id="A0A1H1AF50"/>
<protein>
    <submittedName>
        <fullName evidence="2">Uncharacterized protein</fullName>
    </submittedName>
</protein>
<dbReference type="KEGG" id="acry:AC20117_12845"/>
<dbReference type="OrthoDB" id="4946880at2"/>
<feature type="chain" id="PRO_5039275413" evidence="1">
    <location>
        <begin position="33"/>
        <end position="131"/>
    </location>
</feature>
<sequence>MKKPITWRLLILVAGTLLGLLAGLGFSAPATAAAPSSFVTASFGAGLDLDITYNGTFVVKGRYYKAEKVYVKVVRINKNGRYNVVAHKHLQTRKGNFEWSGNKLQCGKTYQAHSYSYKDGWDSSRTLHVSC</sequence>
<name>A0A1H1AF50_9MICC</name>
<reference evidence="2 3" key="1">
    <citation type="submission" date="2016-10" db="EMBL/GenBank/DDBJ databases">
        <authorList>
            <person name="de Groot N.N."/>
        </authorList>
    </citation>
    <scope>NUCLEOTIDE SEQUENCE [LARGE SCALE GENOMIC DNA]</scope>
    <source>
        <strain evidence="2 3">DSM 20117</strain>
    </source>
</reference>
<dbReference type="RefSeq" id="WP_074699404.1">
    <property type="nucleotide sequence ID" value="NZ_CP018863.1"/>
</dbReference>
<evidence type="ECO:0000313" key="3">
    <source>
        <dbReference type="Proteomes" id="UP000181917"/>
    </source>
</evidence>
<gene>
    <name evidence="2" type="ORF">SAMN04489742_0895</name>
</gene>